<dbReference type="Pfam" id="PF13560">
    <property type="entry name" value="HTH_31"/>
    <property type="match status" value="1"/>
</dbReference>
<sequence length="290" mass="33232">MVNLTNTLLMDRLSFGRALRRLRDEENGLTLTQVAQKLDCDVSLLSRIELGKRLCSHEMFTQLMDLYQVEEEQRNELAKLHADSRRRRQPWWSKYSEVVTASYDRFIGFEDAADRTLEYQLGMVPGLLQTERYARAVTSVGFASLGEDQVDGLVEVRMARQKHRLLGTKRPLTCHYVITQAALEFHIGGREAHAEQLDHLLELSHHDSVTLQILPFETGEDGCHISAFKIFQFPDELPDMAFTDSVAGNVALEDPRDLRRLHRLFRNLAGTALNVGQSRDLIARIKNRED</sequence>
<accession>A0A1I6RD85</accession>
<dbReference type="GO" id="GO:0003677">
    <property type="term" value="F:DNA binding"/>
    <property type="evidence" value="ECO:0007669"/>
    <property type="project" value="InterPro"/>
</dbReference>
<dbReference type="EMBL" id="FPAB01000003">
    <property type="protein sequence ID" value="SFS62687.1"/>
    <property type="molecule type" value="Genomic_DNA"/>
</dbReference>
<feature type="domain" description="HTH cro/C1-type" evidence="1">
    <location>
        <begin position="19"/>
        <end position="74"/>
    </location>
</feature>
<evidence type="ECO:0000313" key="3">
    <source>
        <dbReference type="Proteomes" id="UP000198873"/>
    </source>
</evidence>
<dbReference type="PROSITE" id="PS50943">
    <property type="entry name" value="HTH_CROC1"/>
    <property type="match status" value="1"/>
</dbReference>
<proteinExistence type="predicted"/>
<dbReference type="Pfam" id="PF19054">
    <property type="entry name" value="DUF5753"/>
    <property type="match status" value="1"/>
</dbReference>
<dbReference type="Proteomes" id="UP000198873">
    <property type="component" value="Unassembled WGS sequence"/>
</dbReference>
<dbReference type="InterPro" id="IPR001387">
    <property type="entry name" value="Cro/C1-type_HTH"/>
</dbReference>
<evidence type="ECO:0000313" key="2">
    <source>
        <dbReference type="EMBL" id="SFS62687.1"/>
    </source>
</evidence>
<reference evidence="3" key="1">
    <citation type="submission" date="2016-10" db="EMBL/GenBank/DDBJ databases">
        <authorList>
            <person name="Varghese N."/>
            <person name="Submissions S."/>
        </authorList>
    </citation>
    <scope>NUCLEOTIDE SEQUENCE [LARGE SCALE GENOMIC DNA]</scope>
    <source>
        <strain evidence="3">CGMCC 4.7047</strain>
    </source>
</reference>
<dbReference type="SUPFAM" id="SSF47413">
    <property type="entry name" value="lambda repressor-like DNA-binding domains"/>
    <property type="match status" value="1"/>
</dbReference>
<dbReference type="SMART" id="SM00530">
    <property type="entry name" value="HTH_XRE"/>
    <property type="match status" value="1"/>
</dbReference>
<dbReference type="Gene3D" id="1.10.260.40">
    <property type="entry name" value="lambda repressor-like DNA-binding domains"/>
    <property type="match status" value="1"/>
</dbReference>
<evidence type="ECO:0000259" key="1">
    <source>
        <dbReference type="PROSITE" id="PS50943"/>
    </source>
</evidence>
<protein>
    <submittedName>
        <fullName evidence="2">Helix-turn-helix domain-containing protein</fullName>
    </submittedName>
</protein>
<dbReference type="InterPro" id="IPR043917">
    <property type="entry name" value="DUF5753"/>
</dbReference>
<dbReference type="InterPro" id="IPR010982">
    <property type="entry name" value="Lambda_DNA-bd_dom_sf"/>
</dbReference>
<dbReference type="STRING" id="1176198.SAMN05444716_1036"/>
<gene>
    <name evidence="2" type="ORF">SAMN05444716_1036</name>
</gene>
<organism evidence="2 3">
    <name type="scientific">Streptomyces harbinensis</name>
    <dbReference type="NCBI Taxonomy" id="1176198"/>
    <lineage>
        <taxon>Bacteria</taxon>
        <taxon>Bacillati</taxon>
        <taxon>Actinomycetota</taxon>
        <taxon>Actinomycetes</taxon>
        <taxon>Kitasatosporales</taxon>
        <taxon>Streptomycetaceae</taxon>
        <taxon>Streptomyces</taxon>
    </lineage>
</organism>
<dbReference type="CDD" id="cd00093">
    <property type="entry name" value="HTH_XRE"/>
    <property type="match status" value="1"/>
</dbReference>
<dbReference type="AlphaFoldDB" id="A0A1I6RD85"/>
<keyword evidence="3" id="KW-1185">Reference proteome</keyword>
<name>A0A1I6RD85_9ACTN</name>
<dbReference type="RefSeq" id="WP_093842593.1">
    <property type="nucleotide sequence ID" value="NZ_FPAB01000003.1"/>
</dbReference>